<organism evidence="3 4">
    <name type="scientific">Larkinella insperata</name>
    <dbReference type="NCBI Taxonomy" id="332158"/>
    <lineage>
        <taxon>Bacteria</taxon>
        <taxon>Pseudomonadati</taxon>
        <taxon>Bacteroidota</taxon>
        <taxon>Cytophagia</taxon>
        <taxon>Cytophagales</taxon>
        <taxon>Spirosomataceae</taxon>
        <taxon>Larkinella</taxon>
    </lineage>
</organism>
<keyword evidence="2" id="KW-0812">Transmembrane</keyword>
<evidence type="ECO:0000313" key="4">
    <source>
        <dbReference type="Proteomes" id="UP001597116"/>
    </source>
</evidence>
<protein>
    <submittedName>
        <fullName evidence="3">Uncharacterized protein</fullName>
    </submittedName>
</protein>
<evidence type="ECO:0000256" key="1">
    <source>
        <dbReference type="SAM" id="MobiDB-lite"/>
    </source>
</evidence>
<keyword evidence="4" id="KW-1185">Reference proteome</keyword>
<keyword evidence="2" id="KW-0472">Membrane</keyword>
<evidence type="ECO:0000313" key="3">
    <source>
        <dbReference type="EMBL" id="MFD1145363.1"/>
    </source>
</evidence>
<keyword evidence="2" id="KW-1133">Transmembrane helix</keyword>
<feature type="region of interest" description="Disordered" evidence="1">
    <location>
        <begin position="115"/>
        <end position="134"/>
    </location>
</feature>
<dbReference type="EMBL" id="JBHTLP010000044">
    <property type="protein sequence ID" value="MFD1145363.1"/>
    <property type="molecule type" value="Genomic_DNA"/>
</dbReference>
<feature type="compositionally biased region" description="Basic and acidic residues" evidence="1">
    <location>
        <begin position="118"/>
        <end position="129"/>
    </location>
</feature>
<sequence>MFSQYTWGDYFKVMVSLTVIYYIIIGLKFYREEISNFFRRKQKATDSQAAASEDEEEEGDLTDLFQAKIYQGAPAKAGALAEPTAVASAPVAIENKPQPALENTVVQGAVEVAEPEAEEVKKQDSKPEPEQEEPILVEATIVEPSLDPDATFLMPFAGEAASQDEQDLQAVVETAQELEKQEDGLSAPKPTAGRKANLLAETINGQQRKSVADILKPKS</sequence>
<dbReference type="RefSeq" id="WP_134038347.1">
    <property type="nucleotide sequence ID" value="NZ_JBHTLP010000044.1"/>
</dbReference>
<feature type="transmembrane region" description="Helical" evidence="2">
    <location>
        <begin position="12"/>
        <end position="30"/>
    </location>
</feature>
<comment type="caution">
    <text evidence="3">The sequence shown here is derived from an EMBL/GenBank/DDBJ whole genome shotgun (WGS) entry which is preliminary data.</text>
</comment>
<proteinExistence type="predicted"/>
<accession>A0ABW3QM83</accession>
<evidence type="ECO:0000256" key="2">
    <source>
        <dbReference type="SAM" id="Phobius"/>
    </source>
</evidence>
<name>A0ABW3QM83_9BACT</name>
<gene>
    <name evidence="3" type="ORF">ACFQ4C_29830</name>
</gene>
<reference evidence="4" key="1">
    <citation type="journal article" date="2019" name="Int. J. Syst. Evol. Microbiol.">
        <title>The Global Catalogue of Microorganisms (GCM) 10K type strain sequencing project: providing services to taxonomists for standard genome sequencing and annotation.</title>
        <authorList>
            <consortium name="The Broad Institute Genomics Platform"/>
            <consortium name="The Broad Institute Genome Sequencing Center for Infectious Disease"/>
            <person name="Wu L."/>
            <person name="Ma J."/>
        </authorList>
    </citation>
    <scope>NUCLEOTIDE SEQUENCE [LARGE SCALE GENOMIC DNA]</scope>
    <source>
        <strain evidence="4">CCUG 55608</strain>
    </source>
</reference>
<dbReference type="Proteomes" id="UP001597116">
    <property type="component" value="Unassembled WGS sequence"/>
</dbReference>